<organism evidence="1">
    <name type="scientific">bioreactor metagenome</name>
    <dbReference type="NCBI Taxonomy" id="1076179"/>
    <lineage>
        <taxon>unclassified sequences</taxon>
        <taxon>metagenomes</taxon>
        <taxon>ecological metagenomes</taxon>
    </lineage>
</organism>
<evidence type="ECO:0000313" key="1">
    <source>
        <dbReference type="EMBL" id="MPN53262.1"/>
    </source>
</evidence>
<dbReference type="EMBL" id="VSSQ01120202">
    <property type="protein sequence ID" value="MPN53262.1"/>
    <property type="molecule type" value="Genomic_DNA"/>
</dbReference>
<name>A0A645IQU2_9ZZZZ</name>
<sequence>MIDAERIKALSSEKKYDEAIPLLLEWVEETEREDKVNRCGVAPYPYHELAKIYTNLKTPELAKGILERYFGQRMARGRQKDKMAERYEQLCEKHGYVIPVDVGVVLKMIKSGTMDDIILKTALSRYKP</sequence>
<protein>
    <submittedName>
        <fullName evidence="1">Uncharacterized protein</fullName>
    </submittedName>
</protein>
<dbReference type="AlphaFoldDB" id="A0A645IQU2"/>
<comment type="caution">
    <text evidence="1">The sequence shown here is derived from an EMBL/GenBank/DDBJ whole genome shotgun (WGS) entry which is preliminary data.</text>
</comment>
<accession>A0A645IQU2</accession>
<gene>
    <name evidence="1" type="ORF">SDC9_200926</name>
</gene>
<reference evidence="1" key="1">
    <citation type="submission" date="2019-08" db="EMBL/GenBank/DDBJ databases">
        <authorList>
            <person name="Kucharzyk K."/>
            <person name="Murdoch R.W."/>
            <person name="Higgins S."/>
            <person name="Loffler F."/>
        </authorList>
    </citation>
    <scope>NUCLEOTIDE SEQUENCE</scope>
</reference>
<proteinExistence type="predicted"/>